<gene>
    <name evidence="1" type="ORF">ARALYDRAFT_680231</name>
</gene>
<dbReference type="HOGENOM" id="CLU_1818434_0_0_1"/>
<keyword evidence="2" id="KW-1185">Reference proteome</keyword>
<accession>D7KPJ3</accession>
<proteinExistence type="predicted"/>
<dbReference type="EMBL" id="GL348713">
    <property type="protein sequence ID" value="EFH69606.1"/>
    <property type="molecule type" value="Genomic_DNA"/>
</dbReference>
<dbReference type="Gramene" id="Al_scaffold_0001_2554">
    <property type="protein sequence ID" value="Al_scaffold_0001_2554"/>
    <property type="gene ID" value="Al_scaffold_0001_2554"/>
</dbReference>
<protein>
    <submittedName>
        <fullName evidence="1">Predicted protein</fullName>
    </submittedName>
</protein>
<evidence type="ECO:0000313" key="1">
    <source>
        <dbReference type="EMBL" id="EFH69606.1"/>
    </source>
</evidence>
<name>D7KPJ3_ARALL</name>
<dbReference type="AlphaFoldDB" id="D7KPJ3"/>
<organism evidence="2">
    <name type="scientific">Arabidopsis lyrata subsp. lyrata</name>
    <name type="common">Lyre-leaved rock-cress</name>
    <dbReference type="NCBI Taxonomy" id="81972"/>
    <lineage>
        <taxon>Eukaryota</taxon>
        <taxon>Viridiplantae</taxon>
        <taxon>Streptophyta</taxon>
        <taxon>Embryophyta</taxon>
        <taxon>Tracheophyta</taxon>
        <taxon>Spermatophyta</taxon>
        <taxon>Magnoliopsida</taxon>
        <taxon>eudicotyledons</taxon>
        <taxon>Gunneridae</taxon>
        <taxon>Pentapetalae</taxon>
        <taxon>rosids</taxon>
        <taxon>malvids</taxon>
        <taxon>Brassicales</taxon>
        <taxon>Brassicaceae</taxon>
        <taxon>Camelineae</taxon>
        <taxon>Arabidopsis</taxon>
    </lineage>
</organism>
<dbReference type="Proteomes" id="UP000008694">
    <property type="component" value="Unassembled WGS sequence"/>
</dbReference>
<reference evidence="2" key="1">
    <citation type="journal article" date="2011" name="Nat. Genet.">
        <title>The Arabidopsis lyrata genome sequence and the basis of rapid genome size change.</title>
        <authorList>
            <person name="Hu T.T."/>
            <person name="Pattyn P."/>
            <person name="Bakker E.G."/>
            <person name="Cao J."/>
            <person name="Cheng J.-F."/>
            <person name="Clark R.M."/>
            <person name="Fahlgren N."/>
            <person name="Fawcett J.A."/>
            <person name="Grimwood J."/>
            <person name="Gundlach H."/>
            <person name="Haberer G."/>
            <person name="Hollister J.D."/>
            <person name="Ossowski S."/>
            <person name="Ottilar R.P."/>
            <person name="Salamov A.A."/>
            <person name="Schneeberger K."/>
            <person name="Spannagl M."/>
            <person name="Wang X."/>
            <person name="Yang L."/>
            <person name="Nasrallah M.E."/>
            <person name="Bergelson J."/>
            <person name="Carrington J.C."/>
            <person name="Gaut B.S."/>
            <person name="Schmutz J."/>
            <person name="Mayer K.F.X."/>
            <person name="Van de Peer Y."/>
            <person name="Grigoriev I.V."/>
            <person name="Nordborg M."/>
            <person name="Weigel D."/>
            <person name="Guo Y.-L."/>
        </authorList>
    </citation>
    <scope>NUCLEOTIDE SEQUENCE [LARGE SCALE GENOMIC DNA]</scope>
    <source>
        <strain evidence="2">cv. MN47</strain>
    </source>
</reference>
<sequence>MALFTEVTDGTVDMSFVWLRFRRVLLFYGCSEEDLSTRILYSSCPLVDIVNKIWCRRSPEIYRRPLERIKQCDNITIFIMRFTRIEVTRAPLHHLENDLSSKPQGVMENVITLSPELINHHLRCYFSKQRRHMTGRASGPRK</sequence>
<evidence type="ECO:0000313" key="2">
    <source>
        <dbReference type="Proteomes" id="UP000008694"/>
    </source>
</evidence>